<organism evidence="2 3">
    <name type="scientific">Plasmodium ovale curtisi</name>
    <dbReference type="NCBI Taxonomy" id="864141"/>
    <lineage>
        <taxon>Eukaryota</taxon>
        <taxon>Sar</taxon>
        <taxon>Alveolata</taxon>
        <taxon>Apicomplexa</taxon>
        <taxon>Aconoidasida</taxon>
        <taxon>Haemosporida</taxon>
        <taxon>Plasmodiidae</taxon>
        <taxon>Plasmodium</taxon>
        <taxon>Plasmodium (Plasmodium)</taxon>
    </lineage>
</organism>
<dbReference type="InterPro" id="IPR008780">
    <property type="entry name" value="Plasmodium_Vir"/>
</dbReference>
<dbReference type="Proteomes" id="UP000078546">
    <property type="component" value="Unassembled WGS sequence"/>
</dbReference>
<dbReference type="AlphaFoldDB" id="A0A1A8X9S6"/>
<proteinExistence type="predicted"/>
<sequence>MTRKVVAGTYTFCIYSNYYEAFVKYVKNKRCDEEKKEICVVGKEGSREEGKEDSCDVRKEKSCDVGTEKSCDELSTSMTFSNNDQAKDICKEFKSLYKSLSEKFVGETTVNDRFSDNDCNFLNYWLNGKLSDNVKDGAINVKDFYEKMKDKDVGFFSKHCNLDKQFYNINPEIFENMKLLYKLYDNAVKVLNIINDPNYKYEKDKSCNDYIEECDEKYKKAMDRCFNSNDDFYNALIIFKDTYQFLTKPSTDKSNTCEYSKFNIFPKYDPVLERKQRNIMAGKILSAPLILLFVIPLLYKYTPFGPFLRTKINMVRGRWINQDKNENELLSLSTDIEDNIFDNGEYNIGYYSETN</sequence>
<name>A0A1A8X9S6_PLAOA</name>
<evidence type="ECO:0000313" key="3">
    <source>
        <dbReference type="Proteomes" id="UP000078546"/>
    </source>
</evidence>
<evidence type="ECO:0000256" key="1">
    <source>
        <dbReference type="SAM" id="Phobius"/>
    </source>
</evidence>
<keyword evidence="1" id="KW-1133">Transmembrane helix</keyword>
<dbReference type="Pfam" id="PF05795">
    <property type="entry name" value="Plasmodium_Vir"/>
    <property type="match status" value="1"/>
</dbReference>
<reference evidence="3" key="1">
    <citation type="submission" date="2016-05" db="EMBL/GenBank/DDBJ databases">
        <authorList>
            <person name="Naeem Raeece"/>
        </authorList>
    </citation>
    <scope>NUCLEOTIDE SEQUENCE [LARGE SCALE GENOMIC DNA]</scope>
</reference>
<evidence type="ECO:0000313" key="2">
    <source>
        <dbReference type="EMBL" id="SBT02004.1"/>
    </source>
</evidence>
<accession>A0A1A8X9S6</accession>
<protein>
    <submittedName>
        <fullName evidence="2">PIR Superfamily Protein</fullName>
    </submittedName>
</protein>
<keyword evidence="1" id="KW-0812">Transmembrane</keyword>
<gene>
    <name evidence="2" type="ORF">POVCU1_071870</name>
</gene>
<feature type="transmembrane region" description="Helical" evidence="1">
    <location>
        <begin position="280"/>
        <end position="299"/>
    </location>
</feature>
<keyword evidence="1" id="KW-0472">Membrane</keyword>
<dbReference type="EMBL" id="FLQV01002972">
    <property type="protein sequence ID" value="SBT02004.1"/>
    <property type="molecule type" value="Genomic_DNA"/>
</dbReference>